<dbReference type="CDD" id="cd00254">
    <property type="entry name" value="LT-like"/>
    <property type="match status" value="1"/>
</dbReference>
<feature type="domain" description="Transglycosylase SLT" evidence="4">
    <location>
        <begin position="109"/>
        <end position="218"/>
    </location>
</feature>
<comment type="similarity">
    <text evidence="2">Belongs to the virb1 family.</text>
</comment>
<dbReference type="Gene3D" id="1.10.530.10">
    <property type="match status" value="1"/>
</dbReference>
<dbReference type="InterPro" id="IPR008258">
    <property type="entry name" value="Transglycosylase_SLT_dom_1"/>
</dbReference>
<evidence type="ECO:0000313" key="5">
    <source>
        <dbReference type="EMBL" id="ABQ31848.1"/>
    </source>
</evidence>
<evidence type="ECO:0000256" key="3">
    <source>
        <dbReference type="SAM" id="MobiDB-lite"/>
    </source>
</evidence>
<dbReference type="Proteomes" id="UP000000245">
    <property type="component" value="Chromosome"/>
</dbReference>
<dbReference type="SUPFAM" id="SSF53955">
    <property type="entry name" value="Lysozyme-like"/>
    <property type="match status" value="1"/>
</dbReference>
<evidence type="ECO:0000256" key="2">
    <source>
        <dbReference type="ARBA" id="ARBA00009387"/>
    </source>
</evidence>
<organism evidence="5 6">
    <name type="scientific">Acidiphilium cryptum (strain JF-5)</name>
    <dbReference type="NCBI Taxonomy" id="349163"/>
    <lineage>
        <taxon>Bacteria</taxon>
        <taxon>Pseudomonadati</taxon>
        <taxon>Pseudomonadota</taxon>
        <taxon>Alphaproteobacteria</taxon>
        <taxon>Acetobacterales</taxon>
        <taxon>Acidocellaceae</taxon>
        <taxon>Acidiphilium</taxon>
    </lineage>
</organism>
<reference evidence="5 6" key="1">
    <citation type="submission" date="2007-05" db="EMBL/GenBank/DDBJ databases">
        <title>Complete sequence of chromosome of Acidiphilium cryptum JF-5.</title>
        <authorList>
            <consortium name="US DOE Joint Genome Institute"/>
            <person name="Copeland A."/>
            <person name="Lucas S."/>
            <person name="Lapidus A."/>
            <person name="Barry K."/>
            <person name="Detter J.C."/>
            <person name="Glavina del Rio T."/>
            <person name="Hammon N."/>
            <person name="Israni S."/>
            <person name="Dalin E."/>
            <person name="Tice H."/>
            <person name="Pitluck S."/>
            <person name="Sims D."/>
            <person name="Brettin T."/>
            <person name="Bruce D."/>
            <person name="Han C."/>
            <person name="Schmutz J."/>
            <person name="Larimer F."/>
            <person name="Land M."/>
            <person name="Hauser L."/>
            <person name="Kyrpides N."/>
            <person name="Kim E."/>
            <person name="Magnuson T."/>
            <person name="Richardson P."/>
        </authorList>
    </citation>
    <scope>NUCLEOTIDE SEQUENCE [LARGE SCALE GENOMIC DNA]</scope>
    <source>
        <strain evidence="5 6">JF-5</strain>
    </source>
</reference>
<dbReference type="STRING" id="349163.Acry_2657"/>
<name>A5G1W6_ACICJ</name>
<comment type="similarity">
    <text evidence="1">Belongs to the transglycosylase Slt family.</text>
</comment>
<dbReference type="AlphaFoldDB" id="A5G1W6"/>
<keyword evidence="6" id="KW-1185">Reference proteome</keyword>
<dbReference type="PANTHER" id="PTHR37423">
    <property type="entry name" value="SOLUBLE LYTIC MUREIN TRANSGLYCOSYLASE-RELATED"/>
    <property type="match status" value="1"/>
</dbReference>
<dbReference type="CAZy" id="GH23">
    <property type="family name" value="Glycoside Hydrolase Family 23"/>
</dbReference>
<feature type="region of interest" description="Disordered" evidence="3">
    <location>
        <begin position="1"/>
        <end position="24"/>
    </location>
</feature>
<dbReference type="KEGG" id="acr:Acry_2657"/>
<dbReference type="HOGENOM" id="CLU_052800_0_0_5"/>
<evidence type="ECO:0000259" key="4">
    <source>
        <dbReference type="Pfam" id="PF01464"/>
    </source>
</evidence>
<proteinExistence type="inferred from homology"/>
<dbReference type="InterPro" id="IPR023346">
    <property type="entry name" value="Lysozyme-like_dom_sf"/>
</dbReference>
<sequence>MCRARLPAQRSGWPPQPPRADATRRAELRWETRVERCVPPRPAPREPSAMTAKLRHAWRFAGLSALALLAACSTRQANLSPSQLAARYAANAPADYRPPGPPGDPWGPYIEQASARFDVPAKWIRAVMHVESGGHEYMNGHLTVSSAGAMGLMQLEPETYQEMAARYGLGPDPFNPLDNIMAGTAYIHQMYEIYGSPGFLAAYNAGPGRLDDYLDYRQPLPAQTRHYVAMIAPQIAGVYPAGPSEAEAVAMNQLPTRIPAGIRPADDGGETSRLNQAQIAMRQTAPTLPAPSPSPAPVRVAALAPPAAVEPQAVPVAVATRSMPPVRRPHGFGGFSLIPSAEAATPVMDGPPVTRQATPSIRTASALAPRAVAAPRPATMRLAAARAPVAAAPQPTRQLGGGRWSIQVGAYDTPAHAKAALGIAELSAVAMLMKGQPVVEPISTARGRFYRARFVNLPHSAAVSACRQLQGGPTGCAVLSPDAG</sequence>
<protein>
    <submittedName>
        <fullName evidence="5">Lytic transglycosylase, catalytic</fullName>
    </submittedName>
</protein>
<dbReference type="Pfam" id="PF01464">
    <property type="entry name" value="SLT"/>
    <property type="match status" value="1"/>
</dbReference>
<dbReference type="EMBL" id="CP000697">
    <property type="protein sequence ID" value="ABQ31848.1"/>
    <property type="molecule type" value="Genomic_DNA"/>
</dbReference>
<dbReference type="eggNOG" id="COG0741">
    <property type="taxonomic scope" value="Bacteria"/>
</dbReference>
<evidence type="ECO:0000313" key="6">
    <source>
        <dbReference type="Proteomes" id="UP000000245"/>
    </source>
</evidence>
<evidence type="ECO:0000256" key="1">
    <source>
        <dbReference type="ARBA" id="ARBA00007734"/>
    </source>
</evidence>
<dbReference type="PANTHER" id="PTHR37423:SF2">
    <property type="entry name" value="MEMBRANE-BOUND LYTIC MUREIN TRANSGLYCOSYLASE C"/>
    <property type="match status" value="1"/>
</dbReference>
<gene>
    <name evidence="5" type="ordered locus">Acry_2657</name>
</gene>
<accession>A5G1W6</accession>